<dbReference type="FunFam" id="3.30.780.10:FF:000005">
    <property type="entry name" value="Sui1 translation initiation factor"/>
    <property type="match status" value="1"/>
</dbReference>
<keyword evidence="2" id="KW-0810">Translation regulation</keyword>
<evidence type="ECO:0000259" key="6">
    <source>
        <dbReference type="PROSITE" id="PS50296"/>
    </source>
</evidence>
<keyword evidence="8" id="KW-1185">Reference proteome</keyword>
<evidence type="ECO:0000256" key="2">
    <source>
        <dbReference type="ARBA" id="ARBA00022845"/>
    </source>
</evidence>
<dbReference type="InterPro" id="IPR005874">
    <property type="entry name" value="SUI1_euk"/>
</dbReference>
<dbReference type="Pfam" id="PF01253">
    <property type="entry name" value="SUI1"/>
    <property type="match status" value="1"/>
</dbReference>
<dbReference type="InterPro" id="IPR001950">
    <property type="entry name" value="SUI1"/>
</dbReference>
<dbReference type="AlphaFoldDB" id="A0A517LJF5"/>
<dbReference type="GO" id="GO:0003743">
    <property type="term" value="F:translation initiation factor activity"/>
    <property type="evidence" value="ECO:0007669"/>
    <property type="project" value="UniProtKB-KW"/>
</dbReference>
<evidence type="ECO:0000313" key="7">
    <source>
        <dbReference type="EMBL" id="QDS75696.1"/>
    </source>
</evidence>
<reference evidence="7 8" key="1">
    <citation type="submission" date="2019-07" db="EMBL/GenBank/DDBJ databases">
        <title>Finished genome of Venturia effusa.</title>
        <authorList>
            <person name="Young C.A."/>
            <person name="Cox M.P."/>
            <person name="Ganley A.R.D."/>
            <person name="David W.J."/>
        </authorList>
    </citation>
    <scope>NUCLEOTIDE SEQUENCE [LARGE SCALE GENOMIC DNA]</scope>
    <source>
        <strain evidence="8">albino</strain>
    </source>
</reference>
<evidence type="ECO:0000313" key="8">
    <source>
        <dbReference type="Proteomes" id="UP000316270"/>
    </source>
</evidence>
<comment type="function">
    <text evidence="4">Additional factor that functions in concert with eIF-2 and the initiator tRNA in directing the ribosome to the proper start site of translation.</text>
</comment>
<evidence type="ECO:0000256" key="3">
    <source>
        <dbReference type="ARBA" id="ARBA00022917"/>
    </source>
</evidence>
<gene>
    <name evidence="7" type="primary">SUI1</name>
    <name evidence="7" type="ORF">FKW77_007835</name>
</gene>
<dbReference type="NCBIfam" id="TIGR01160">
    <property type="entry name" value="SUI1_MOF2"/>
    <property type="match status" value="1"/>
</dbReference>
<dbReference type="SUPFAM" id="SSF55159">
    <property type="entry name" value="eIF1-like"/>
    <property type="match status" value="1"/>
</dbReference>
<dbReference type="PIRSF" id="PIRSF004499">
    <property type="entry name" value="SUI1_euk"/>
    <property type="match status" value="1"/>
</dbReference>
<feature type="region of interest" description="Disordered" evidence="5">
    <location>
        <begin position="1"/>
        <end position="37"/>
    </location>
</feature>
<proteinExistence type="inferred from homology"/>
<evidence type="ECO:0000256" key="1">
    <source>
        <dbReference type="ARBA" id="ARBA00005422"/>
    </source>
</evidence>
<dbReference type="PANTHER" id="PTHR10388">
    <property type="entry name" value="EUKARYOTIC TRANSLATION INITIATION FACTOR SUI1"/>
    <property type="match status" value="1"/>
</dbReference>
<comment type="similarity">
    <text evidence="1">Belongs to the SUI1 family.</text>
</comment>
<name>A0A517LJF5_9PEZI</name>
<dbReference type="Proteomes" id="UP000316270">
    <property type="component" value="Chromosome 13"/>
</dbReference>
<sequence>MSSGIQNLKSYDPFADAQDEVSGEATQKTTQRDIHIRIQQRNGRKTLTTVEGIPSKFDLKKVLKVIKKQFACNGTIVQDEKAGDIIQLQGDQRNAVKDFLIDPLGLEMDAKTIKVHGF</sequence>
<keyword evidence="7" id="KW-0396">Initiation factor</keyword>
<dbReference type="GO" id="GO:0006417">
    <property type="term" value="P:regulation of translation"/>
    <property type="evidence" value="ECO:0007669"/>
    <property type="project" value="UniProtKB-KW"/>
</dbReference>
<dbReference type="InterPro" id="IPR036877">
    <property type="entry name" value="SUI1_dom_sf"/>
</dbReference>
<dbReference type="CDD" id="cd11566">
    <property type="entry name" value="eIF1_SUI1"/>
    <property type="match status" value="1"/>
</dbReference>
<dbReference type="EMBL" id="CP042197">
    <property type="protein sequence ID" value="QDS75696.1"/>
    <property type="molecule type" value="Genomic_DNA"/>
</dbReference>
<dbReference type="OrthoDB" id="10248435at2759"/>
<organism evidence="7 8">
    <name type="scientific">Venturia effusa</name>
    <dbReference type="NCBI Taxonomy" id="50376"/>
    <lineage>
        <taxon>Eukaryota</taxon>
        <taxon>Fungi</taxon>
        <taxon>Dikarya</taxon>
        <taxon>Ascomycota</taxon>
        <taxon>Pezizomycotina</taxon>
        <taxon>Dothideomycetes</taxon>
        <taxon>Pleosporomycetidae</taxon>
        <taxon>Venturiales</taxon>
        <taxon>Venturiaceae</taxon>
        <taxon>Venturia</taxon>
    </lineage>
</organism>
<dbReference type="Gene3D" id="3.30.780.10">
    <property type="entry name" value="SUI1-like domain"/>
    <property type="match status" value="1"/>
</dbReference>
<protein>
    <submittedName>
        <fullName evidence="7">Eukaryotic translation initiation factor eIF-1</fullName>
    </submittedName>
</protein>
<feature type="domain" description="SUI1" evidence="6">
    <location>
        <begin position="34"/>
        <end position="104"/>
    </location>
</feature>
<evidence type="ECO:0000256" key="4">
    <source>
        <dbReference type="ARBA" id="ARBA00060093"/>
    </source>
</evidence>
<dbReference type="STRING" id="50376.A0A517LJF5"/>
<accession>A0A517LJF5</accession>
<evidence type="ECO:0000256" key="5">
    <source>
        <dbReference type="SAM" id="MobiDB-lite"/>
    </source>
</evidence>
<dbReference type="PROSITE" id="PS50296">
    <property type="entry name" value="SUI1"/>
    <property type="match status" value="1"/>
</dbReference>
<keyword evidence="3" id="KW-0648">Protein biosynthesis</keyword>